<evidence type="ECO:0000256" key="8">
    <source>
        <dbReference type="ARBA" id="ARBA00023170"/>
    </source>
</evidence>
<keyword evidence="8 10" id="KW-0675">Receptor</keyword>
<organism evidence="11 12">
    <name type="scientific">Nicrophorus vespilloides</name>
    <name type="common">Boreal carrion beetle</name>
    <dbReference type="NCBI Taxonomy" id="110193"/>
    <lineage>
        <taxon>Eukaryota</taxon>
        <taxon>Metazoa</taxon>
        <taxon>Ecdysozoa</taxon>
        <taxon>Arthropoda</taxon>
        <taxon>Hexapoda</taxon>
        <taxon>Insecta</taxon>
        <taxon>Pterygota</taxon>
        <taxon>Neoptera</taxon>
        <taxon>Endopterygota</taxon>
        <taxon>Coleoptera</taxon>
        <taxon>Polyphaga</taxon>
        <taxon>Staphyliniformia</taxon>
        <taxon>Silphidae</taxon>
        <taxon>Nicrophorinae</taxon>
        <taxon>Nicrophorus</taxon>
    </lineage>
</organism>
<keyword evidence="6 10" id="KW-1133">Transmembrane helix</keyword>
<keyword evidence="9 10" id="KW-0807">Transducer</keyword>
<keyword evidence="2" id="KW-1003">Cell membrane</keyword>
<comment type="subcellular location">
    <subcellularLocation>
        <location evidence="1 10">Cell membrane</location>
        <topology evidence="1 10">Multi-pass membrane protein</topology>
    </subcellularLocation>
</comment>
<dbReference type="Pfam" id="PF02949">
    <property type="entry name" value="7tm_6"/>
    <property type="match status" value="1"/>
</dbReference>
<keyword evidence="5 10" id="KW-0552">Olfaction</keyword>
<evidence type="ECO:0000256" key="10">
    <source>
        <dbReference type="RuleBase" id="RU351113"/>
    </source>
</evidence>
<evidence type="ECO:0000313" key="12">
    <source>
        <dbReference type="RefSeq" id="XP_017774126.1"/>
    </source>
</evidence>
<feature type="transmembrane region" description="Helical" evidence="10">
    <location>
        <begin position="104"/>
        <end position="123"/>
    </location>
</feature>
<evidence type="ECO:0000256" key="3">
    <source>
        <dbReference type="ARBA" id="ARBA00022606"/>
    </source>
</evidence>
<feature type="transmembrane region" description="Helical" evidence="10">
    <location>
        <begin position="262"/>
        <end position="282"/>
    </location>
</feature>
<feature type="transmembrane region" description="Helical" evidence="10">
    <location>
        <begin position="229"/>
        <end position="250"/>
    </location>
</feature>
<name>A0ABM1MHS6_NICVS</name>
<protein>
    <recommendedName>
        <fullName evidence="10">Odorant receptor</fullName>
    </recommendedName>
</protein>
<dbReference type="InterPro" id="IPR004117">
    <property type="entry name" value="7tm6_olfct_rcpt"/>
</dbReference>
<keyword evidence="11" id="KW-1185">Reference proteome</keyword>
<evidence type="ECO:0000256" key="1">
    <source>
        <dbReference type="ARBA" id="ARBA00004651"/>
    </source>
</evidence>
<dbReference type="GeneID" id="108560916"/>
<evidence type="ECO:0000256" key="2">
    <source>
        <dbReference type="ARBA" id="ARBA00022475"/>
    </source>
</evidence>
<proteinExistence type="inferred from homology"/>
<reference evidence="12" key="1">
    <citation type="submission" date="2025-08" db="UniProtKB">
        <authorList>
            <consortium name="RefSeq"/>
        </authorList>
    </citation>
    <scope>IDENTIFICATION</scope>
    <source>
        <tissue evidence="12">Whole Larva</tissue>
    </source>
</reference>
<sequence>METVYQNFYEVTEFEIKQFTFTGLYPLLCSMFVTLANTDDLSKVIDILYYLLTHSTYLCKLYNFIKNRRKLLDIEDVLQEKILYKYFDRYGKIYWHEVIRNCKILSYTFRLSVFLVVLFYALFPKFDKDPDRTLPLAGWFPLNMDTFHTAIYAFQIFCMAVSAGTNTSTDIYCTKLLSLAIIEIKMLKNCLRNVDYSNGNNGGIKPEELGYIVALHKHLLHYITVLEGMFTYGIFLQFLASIGVICLTGVQMLVTDPRSVQFILLIVYLICMLCQCGLYCWYGNEILTESNGIAEACYMSNWYEGTTEQKKVLFLIMERSKRQIEMTAGKFFTLNLGTYMMILKSSYSYFAVLQRVYKD</sequence>
<keyword evidence="4 10" id="KW-0812">Transmembrane</keyword>
<comment type="caution">
    <text evidence="10">Lacks conserved residue(s) required for the propagation of feature annotation.</text>
</comment>
<dbReference type="PANTHER" id="PTHR21137">
    <property type="entry name" value="ODORANT RECEPTOR"/>
    <property type="match status" value="1"/>
</dbReference>
<evidence type="ECO:0000256" key="6">
    <source>
        <dbReference type="ARBA" id="ARBA00022989"/>
    </source>
</evidence>
<evidence type="ECO:0000256" key="9">
    <source>
        <dbReference type="ARBA" id="ARBA00023224"/>
    </source>
</evidence>
<keyword evidence="3 10" id="KW-0716">Sensory transduction</keyword>
<evidence type="ECO:0000256" key="4">
    <source>
        <dbReference type="ARBA" id="ARBA00022692"/>
    </source>
</evidence>
<dbReference type="RefSeq" id="XP_017774126.1">
    <property type="nucleotide sequence ID" value="XM_017918637.1"/>
</dbReference>
<comment type="similarity">
    <text evidence="10">Belongs to the insect chemoreceptor superfamily. Heteromeric odorant receptor channel (TC 1.A.69) family.</text>
</comment>
<dbReference type="PANTHER" id="PTHR21137:SF35">
    <property type="entry name" value="ODORANT RECEPTOR 19A-RELATED"/>
    <property type="match status" value="1"/>
</dbReference>
<evidence type="ECO:0000256" key="7">
    <source>
        <dbReference type="ARBA" id="ARBA00023136"/>
    </source>
</evidence>
<keyword evidence="7 10" id="KW-0472">Membrane</keyword>
<accession>A0ABM1MHS6</accession>
<dbReference type="Proteomes" id="UP000695000">
    <property type="component" value="Unplaced"/>
</dbReference>
<evidence type="ECO:0000256" key="5">
    <source>
        <dbReference type="ARBA" id="ARBA00022725"/>
    </source>
</evidence>
<evidence type="ECO:0000313" key="11">
    <source>
        <dbReference type="Proteomes" id="UP000695000"/>
    </source>
</evidence>
<gene>
    <name evidence="12" type="primary">LOC108560916</name>
</gene>